<accession>A0A3M0A1U7</accession>
<organism evidence="1 2">
    <name type="scientific">Umboniibacter marinipuniceus</name>
    <dbReference type="NCBI Taxonomy" id="569599"/>
    <lineage>
        <taxon>Bacteria</taxon>
        <taxon>Pseudomonadati</taxon>
        <taxon>Pseudomonadota</taxon>
        <taxon>Gammaproteobacteria</taxon>
        <taxon>Cellvibrionales</taxon>
        <taxon>Cellvibrionaceae</taxon>
        <taxon>Umboniibacter</taxon>
    </lineage>
</organism>
<name>A0A3M0A1U7_9GAMM</name>
<evidence type="ECO:0000313" key="2">
    <source>
        <dbReference type="Proteomes" id="UP000267187"/>
    </source>
</evidence>
<comment type="caution">
    <text evidence="1">The sequence shown here is derived from an EMBL/GenBank/DDBJ whole genome shotgun (WGS) entry which is preliminary data.</text>
</comment>
<reference evidence="1 2" key="1">
    <citation type="submission" date="2018-10" db="EMBL/GenBank/DDBJ databases">
        <title>Genomic Encyclopedia of Type Strains, Phase IV (KMG-IV): sequencing the most valuable type-strain genomes for metagenomic binning, comparative biology and taxonomic classification.</title>
        <authorList>
            <person name="Goeker M."/>
        </authorList>
    </citation>
    <scope>NUCLEOTIDE SEQUENCE [LARGE SCALE GENOMIC DNA]</scope>
    <source>
        <strain evidence="1 2">DSM 25080</strain>
    </source>
</reference>
<protein>
    <submittedName>
        <fullName evidence="1">Uncharacterized protein</fullName>
    </submittedName>
</protein>
<keyword evidence="2" id="KW-1185">Reference proteome</keyword>
<dbReference type="EMBL" id="REFJ01000005">
    <property type="protein sequence ID" value="RMA78780.1"/>
    <property type="molecule type" value="Genomic_DNA"/>
</dbReference>
<proteinExistence type="predicted"/>
<evidence type="ECO:0000313" key="1">
    <source>
        <dbReference type="EMBL" id="RMA78780.1"/>
    </source>
</evidence>
<dbReference type="AlphaFoldDB" id="A0A3M0A1U7"/>
<sequence length="98" mass="10485">MNISSFKRLTVVAILAILVSLPLLSSFHNVDHVGHVHGEVCVSCAVIDGSSKAVNTTLDFAHKAISDLFDWAFQQVTPTLELAEQPKARAPPSSTSIS</sequence>
<gene>
    <name evidence="1" type="ORF">DFR27_2119</name>
</gene>
<dbReference type="RefSeq" id="WP_121877421.1">
    <property type="nucleotide sequence ID" value="NZ_REFJ01000005.1"/>
</dbReference>
<dbReference type="Proteomes" id="UP000267187">
    <property type="component" value="Unassembled WGS sequence"/>
</dbReference>